<reference evidence="1 2" key="1">
    <citation type="submission" date="2019-09" db="EMBL/GenBank/DDBJ databases">
        <authorList>
            <person name="Silva M."/>
            <person name="Pereira G."/>
            <person name="Lopes-Da-Costa L."/>
            <person name="Silva E."/>
        </authorList>
    </citation>
    <scope>NUCLEOTIDE SEQUENCE [LARGE SCALE GENOMIC DNA]</scope>
    <source>
        <strain evidence="1 2">FMV-PI01</strain>
    </source>
</reference>
<proteinExistence type="predicted"/>
<name>A0A6L5WMD4_9BACT</name>
<comment type="caution">
    <text evidence="1">The sequence shown here is derived from an EMBL/GenBank/DDBJ whole genome shotgun (WGS) entry which is preliminary data.</text>
</comment>
<dbReference type="AlphaFoldDB" id="A0A6L5WMD4"/>
<dbReference type="Pfam" id="PF07963">
    <property type="entry name" value="N_methyl"/>
    <property type="match status" value="1"/>
</dbReference>
<dbReference type="EMBL" id="VWSJ01000045">
    <property type="protein sequence ID" value="MSN97165.1"/>
    <property type="molecule type" value="Genomic_DNA"/>
</dbReference>
<evidence type="ECO:0000313" key="2">
    <source>
        <dbReference type="Proteomes" id="UP000476338"/>
    </source>
</evidence>
<protein>
    <submittedName>
        <fullName evidence="1">Type II secretion system protein</fullName>
    </submittedName>
</protein>
<evidence type="ECO:0000313" key="1">
    <source>
        <dbReference type="EMBL" id="MSN97165.1"/>
    </source>
</evidence>
<keyword evidence="2" id="KW-1185">Reference proteome</keyword>
<organism evidence="1 2">
    <name type="scientific">Campylobacter portucalensis</name>
    <dbReference type="NCBI Taxonomy" id="2608384"/>
    <lineage>
        <taxon>Bacteria</taxon>
        <taxon>Pseudomonadati</taxon>
        <taxon>Campylobacterota</taxon>
        <taxon>Epsilonproteobacteria</taxon>
        <taxon>Campylobacterales</taxon>
        <taxon>Campylobacteraceae</taxon>
        <taxon>Campylobacter</taxon>
    </lineage>
</organism>
<sequence length="221" mass="24574">MMKKGFSLIELVLSIVIIGISVSVLPNVIAQTNKLNITALEQSLLYDAKTLSKIILSKPWDSKIVCETKATSDYYVGIYQTDDTTISDLKISRPGILDASNREAVKPWIKASSVGDFNSTSSSCGSYNDKRQDIDDYNGISIEQQAYVSSSLINSKTTVSVKYEKSTNKGIIELQDDSGIRDIKKIEVTSEDRDNPKYKIKLVYYLANVGEPKQIPTAKWK</sequence>
<dbReference type="InterPro" id="IPR012902">
    <property type="entry name" value="N_methyl_site"/>
</dbReference>
<dbReference type="Proteomes" id="UP000476338">
    <property type="component" value="Unassembled WGS sequence"/>
</dbReference>
<accession>A0A6L5WMD4</accession>
<reference evidence="1 2" key="2">
    <citation type="submission" date="2020-03" db="EMBL/GenBank/DDBJ databases">
        <title>Campylobacter portucalensis sp. nov., a new species of Campylobacter isolated from the reproductive tract of bulls.</title>
        <authorList>
            <person name="Silva M.F."/>
            <person name="Pereira G."/>
            <person name="Carneiro C."/>
            <person name="Hemphill A."/>
            <person name="Mateus L."/>
            <person name="Lopes-Da-Costa L."/>
            <person name="Silva E."/>
        </authorList>
    </citation>
    <scope>NUCLEOTIDE SEQUENCE [LARGE SCALE GENOMIC DNA]</scope>
    <source>
        <strain evidence="1 2">FMV-PI01</strain>
    </source>
</reference>
<dbReference type="NCBIfam" id="TIGR02532">
    <property type="entry name" value="IV_pilin_GFxxxE"/>
    <property type="match status" value="1"/>
</dbReference>
<gene>
    <name evidence="1" type="ORF">F1B92_08335</name>
</gene>